<dbReference type="Pfam" id="PF14349">
    <property type="entry name" value="SprA_N"/>
    <property type="match status" value="1"/>
</dbReference>
<organism evidence="2">
    <name type="scientific">bioreactor metagenome</name>
    <dbReference type="NCBI Taxonomy" id="1076179"/>
    <lineage>
        <taxon>unclassified sequences</taxon>
        <taxon>metagenomes</taxon>
        <taxon>ecological metagenomes</taxon>
    </lineage>
</organism>
<accession>A0A645J6T7</accession>
<dbReference type="EMBL" id="VSSQ01132117">
    <property type="protein sequence ID" value="MPN58850.1"/>
    <property type="molecule type" value="Genomic_DNA"/>
</dbReference>
<dbReference type="AlphaFoldDB" id="A0A645J6T7"/>
<gene>
    <name evidence="2" type="ORF">SDC9_206566</name>
</gene>
<feature type="domain" description="Gliding motility protein SprA N-terminal" evidence="1">
    <location>
        <begin position="1"/>
        <end position="105"/>
    </location>
</feature>
<dbReference type="InterPro" id="IPR025684">
    <property type="entry name" value="SprA_N_dom"/>
</dbReference>
<comment type="caution">
    <text evidence="2">The sequence shown here is derived from an EMBL/GenBank/DDBJ whole genome shotgun (WGS) entry which is preliminary data.</text>
</comment>
<reference evidence="2" key="1">
    <citation type="submission" date="2019-08" db="EMBL/GenBank/DDBJ databases">
        <authorList>
            <person name="Kucharzyk K."/>
            <person name="Murdoch R.W."/>
            <person name="Higgins S."/>
            <person name="Loffler F."/>
        </authorList>
    </citation>
    <scope>NUCLEOTIDE SEQUENCE</scope>
</reference>
<protein>
    <recommendedName>
        <fullName evidence="1">Gliding motility protein SprA N-terminal domain-containing protein</fullName>
    </recommendedName>
</protein>
<evidence type="ECO:0000259" key="1">
    <source>
        <dbReference type="Pfam" id="PF14349"/>
    </source>
</evidence>
<sequence length="160" mass="17812">MRLTEFDEEGGWAAQGNVDLALSDLGTVHFSGRKETAGFGALDQSLLARRNDDYTTLQVSMNMELGRFLPKKAKISAPFHYVWSNETSAPLYDPFNQDILLKETLNRAGNQSIRDSIKNVALTGRSIRSLGLNNVKINIKSKNPMPYDPAMSNAWPKLPL</sequence>
<proteinExistence type="predicted"/>
<name>A0A645J6T7_9ZZZZ</name>
<evidence type="ECO:0000313" key="2">
    <source>
        <dbReference type="EMBL" id="MPN58850.1"/>
    </source>
</evidence>